<feature type="transmembrane region" description="Helical" evidence="1">
    <location>
        <begin position="48"/>
        <end position="70"/>
    </location>
</feature>
<keyword evidence="1" id="KW-0812">Transmembrane</keyword>
<reference evidence="2" key="1">
    <citation type="journal article" date="2021" name="bioRxiv">
        <title>Whole Genome Assembly and Annotation of Northern Wild Rice, Zizania palustris L., Supports a Whole Genome Duplication in the Zizania Genus.</title>
        <authorList>
            <person name="Haas M."/>
            <person name="Kono T."/>
            <person name="Macchietto M."/>
            <person name="Millas R."/>
            <person name="McGilp L."/>
            <person name="Shao M."/>
            <person name="Duquette J."/>
            <person name="Hirsch C.N."/>
            <person name="Kimball J."/>
        </authorList>
    </citation>
    <scope>NUCLEOTIDE SEQUENCE</scope>
    <source>
        <tissue evidence="2">Fresh leaf tissue</tissue>
    </source>
</reference>
<dbReference type="Proteomes" id="UP000729402">
    <property type="component" value="Unassembled WGS sequence"/>
</dbReference>
<keyword evidence="3" id="KW-1185">Reference proteome</keyword>
<evidence type="ECO:0000313" key="3">
    <source>
        <dbReference type="Proteomes" id="UP000729402"/>
    </source>
</evidence>
<sequence>MESKPHSKMFLRHRWSSPPRRGRLLSPEHASLKLFLSRSRCRRLRPPPLFFCTGVAWIGDLAGLGLTSLAGL</sequence>
<dbReference type="EMBL" id="JAAALK010000081">
    <property type="protein sequence ID" value="KAG8090849.1"/>
    <property type="molecule type" value="Genomic_DNA"/>
</dbReference>
<gene>
    <name evidence="2" type="ORF">GUJ93_ZPchr0011g28578</name>
</gene>
<accession>A0A8J5WLX8</accession>
<organism evidence="2 3">
    <name type="scientific">Zizania palustris</name>
    <name type="common">Northern wild rice</name>
    <dbReference type="NCBI Taxonomy" id="103762"/>
    <lineage>
        <taxon>Eukaryota</taxon>
        <taxon>Viridiplantae</taxon>
        <taxon>Streptophyta</taxon>
        <taxon>Embryophyta</taxon>
        <taxon>Tracheophyta</taxon>
        <taxon>Spermatophyta</taxon>
        <taxon>Magnoliopsida</taxon>
        <taxon>Liliopsida</taxon>
        <taxon>Poales</taxon>
        <taxon>Poaceae</taxon>
        <taxon>BOP clade</taxon>
        <taxon>Oryzoideae</taxon>
        <taxon>Oryzeae</taxon>
        <taxon>Zizaniinae</taxon>
        <taxon>Zizania</taxon>
    </lineage>
</organism>
<name>A0A8J5WLX8_ZIZPA</name>
<protein>
    <submittedName>
        <fullName evidence="2">Uncharacterized protein</fullName>
    </submittedName>
</protein>
<reference evidence="2" key="2">
    <citation type="submission" date="2021-02" db="EMBL/GenBank/DDBJ databases">
        <authorList>
            <person name="Kimball J.A."/>
            <person name="Haas M.W."/>
            <person name="Macchietto M."/>
            <person name="Kono T."/>
            <person name="Duquette J."/>
            <person name="Shao M."/>
        </authorList>
    </citation>
    <scope>NUCLEOTIDE SEQUENCE</scope>
    <source>
        <tissue evidence="2">Fresh leaf tissue</tissue>
    </source>
</reference>
<proteinExistence type="predicted"/>
<evidence type="ECO:0000313" key="2">
    <source>
        <dbReference type="EMBL" id="KAG8090849.1"/>
    </source>
</evidence>
<keyword evidence="1" id="KW-1133">Transmembrane helix</keyword>
<evidence type="ECO:0000256" key="1">
    <source>
        <dbReference type="SAM" id="Phobius"/>
    </source>
</evidence>
<dbReference type="AlphaFoldDB" id="A0A8J5WLX8"/>
<keyword evidence="1" id="KW-0472">Membrane</keyword>
<comment type="caution">
    <text evidence="2">The sequence shown here is derived from an EMBL/GenBank/DDBJ whole genome shotgun (WGS) entry which is preliminary data.</text>
</comment>